<name>A0A1I6DBP5_9FIRM</name>
<evidence type="ECO:0000313" key="5">
    <source>
        <dbReference type="EMBL" id="SFR02742.1"/>
    </source>
</evidence>
<dbReference type="SUPFAM" id="SSF55920">
    <property type="entry name" value="Creatinase/aminopeptidase"/>
    <property type="match status" value="1"/>
</dbReference>
<keyword evidence="2" id="KW-0378">Hydrolase</keyword>
<dbReference type="InterPro" id="IPR000587">
    <property type="entry name" value="Creatinase_N"/>
</dbReference>
<dbReference type="GO" id="GO:0046872">
    <property type="term" value="F:metal ion binding"/>
    <property type="evidence" value="ECO:0007669"/>
    <property type="project" value="UniProtKB-KW"/>
</dbReference>
<dbReference type="RefSeq" id="WP_092482628.1">
    <property type="nucleotide sequence ID" value="NZ_FOYM01000008.1"/>
</dbReference>
<dbReference type="EMBL" id="FOYM01000008">
    <property type="protein sequence ID" value="SFR02742.1"/>
    <property type="molecule type" value="Genomic_DNA"/>
</dbReference>
<feature type="domain" description="Creatinase N-terminal" evidence="4">
    <location>
        <begin position="4"/>
        <end position="129"/>
    </location>
</feature>
<dbReference type="PROSITE" id="PS00491">
    <property type="entry name" value="PROLINE_PEPTIDASE"/>
    <property type="match status" value="1"/>
</dbReference>
<dbReference type="InterPro" id="IPR029149">
    <property type="entry name" value="Creatin/AminoP/Spt16_N"/>
</dbReference>
<dbReference type="PANTHER" id="PTHR46112:SF3">
    <property type="entry name" value="AMINOPEPTIDASE YPDF"/>
    <property type="match status" value="1"/>
</dbReference>
<evidence type="ECO:0000256" key="2">
    <source>
        <dbReference type="ARBA" id="ARBA00022801"/>
    </source>
</evidence>
<dbReference type="AlphaFoldDB" id="A0A1I6DBP5"/>
<feature type="domain" description="Peptidase M24" evidence="3">
    <location>
        <begin position="137"/>
        <end position="338"/>
    </location>
</feature>
<dbReference type="GO" id="GO:0004177">
    <property type="term" value="F:aminopeptidase activity"/>
    <property type="evidence" value="ECO:0007669"/>
    <property type="project" value="UniProtKB-ARBA"/>
</dbReference>
<dbReference type="Pfam" id="PF00557">
    <property type="entry name" value="Peptidase_M24"/>
    <property type="match status" value="1"/>
</dbReference>
<dbReference type="Pfam" id="PF01321">
    <property type="entry name" value="Creatinase_N"/>
    <property type="match status" value="1"/>
</dbReference>
<reference evidence="6" key="1">
    <citation type="submission" date="2016-10" db="EMBL/GenBank/DDBJ databases">
        <authorList>
            <person name="Varghese N."/>
            <person name="Submissions S."/>
        </authorList>
    </citation>
    <scope>NUCLEOTIDE SEQUENCE [LARGE SCALE GENOMIC DNA]</scope>
    <source>
        <strain evidence="6">DSM 3669</strain>
    </source>
</reference>
<gene>
    <name evidence="5" type="ORF">SAMN05660706_10857</name>
</gene>
<dbReference type="GO" id="GO:0008235">
    <property type="term" value="F:metalloexopeptidase activity"/>
    <property type="evidence" value="ECO:0007669"/>
    <property type="project" value="UniProtKB-ARBA"/>
</dbReference>
<keyword evidence="6" id="KW-1185">Reference proteome</keyword>
<evidence type="ECO:0000313" key="6">
    <source>
        <dbReference type="Proteomes" id="UP000199584"/>
    </source>
</evidence>
<dbReference type="PANTHER" id="PTHR46112">
    <property type="entry name" value="AMINOPEPTIDASE"/>
    <property type="match status" value="1"/>
</dbReference>
<organism evidence="5 6">
    <name type="scientific">Desulfoscipio geothermicus DSM 3669</name>
    <dbReference type="NCBI Taxonomy" id="1121426"/>
    <lineage>
        <taxon>Bacteria</taxon>
        <taxon>Bacillati</taxon>
        <taxon>Bacillota</taxon>
        <taxon>Clostridia</taxon>
        <taxon>Eubacteriales</taxon>
        <taxon>Desulfallaceae</taxon>
        <taxon>Desulfoscipio</taxon>
    </lineage>
</organism>
<dbReference type="InterPro" id="IPR001714">
    <property type="entry name" value="Pept_M24_MAP"/>
</dbReference>
<protein>
    <submittedName>
        <fullName evidence="5">Xaa-Pro dipeptidase</fullName>
    </submittedName>
</protein>
<dbReference type="OrthoDB" id="9806388at2"/>
<keyword evidence="1" id="KW-0479">Metal-binding</keyword>
<dbReference type="Proteomes" id="UP000199584">
    <property type="component" value="Unassembled WGS sequence"/>
</dbReference>
<dbReference type="STRING" id="39060.SAMN05660706_10857"/>
<evidence type="ECO:0000259" key="3">
    <source>
        <dbReference type="Pfam" id="PF00557"/>
    </source>
</evidence>
<dbReference type="SUPFAM" id="SSF53092">
    <property type="entry name" value="Creatinase/prolidase N-terminal domain"/>
    <property type="match status" value="1"/>
</dbReference>
<evidence type="ECO:0000256" key="1">
    <source>
        <dbReference type="ARBA" id="ARBA00022723"/>
    </source>
</evidence>
<dbReference type="InterPro" id="IPR001131">
    <property type="entry name" value="Peptidase_M24B_aminopep-P_CS"/>
</dbReference>
<dbReference type="Gene3D" id="3.90.230.10">
    <property type="entry name" value="Creatinase/methionine aminopeptidase superfamily"/>
    <property type="match status" value="1"/>
</dbReference>
<dbReference type="PRINTS" id="PR00599">
    <property type="entry name" value="MAPEPTIDASE"/>
</dbReference>
<sequence>MFKRVWKLAGSLEGSGLDAILVLQPENRLYLSGFTGSSGALLVTGEKAYLITDFRYLEQAKEQSPHLEIVRMQETLPDTLAAMQEKTDLRSLGFEADYINFKLYRTLQEKLAGVELRPVEGIIERFRLVKDSAELAAIQRSMALLDEGFAHICGYIKPGMSESEIGLELEMFLRRRGAQGTAFPFIIASGPRASLPHGVASERTIRPGDVITMDFGVVLDFYNSDMTRTVALGKPPDKIKEIYDIVLEAQMAGLAAVKAGVPACAVDKAARDVIESRGYGDYFGHSTGHGVGLAVHEGPRLSSRDDTVLQEGMVVTVEPGVYLPGVGGVRIEDSVVVERGGCRLLTHSPKDKLIHL</sequence>
<accession>A0A1I6DBP5</accession>
<dbReference type="InterPro" id="IPR050659">
    <property type="entry name" value="Peptidase_M24B"/>
</dbReference>
<evidence type="ECO:0000259" key="4">
    <source>
        <dbReference type="Pfam" id="PF01321"/>
    </source>
</evidence>
<dbReference type="Gene3D" id="3.40.350.10">
    <property type="entry name" value="Creatinase/prolidase N-terminal domain"/>
    <property type="match status" value="1"/>
</dbReference>
<dbReference type="InterPro" id="IPR036005">
    <property type="entry name" value="Creatinase/aminopeptidase-like"/>
</dbReference>
<proteinExistence type="predicted"/>
<dbReference type="CDD" id="cd01092">
    <property type="entry name" value="APP-like"/>
    <property type="match status" value="1"/>
</dbReference>
<dbReference type="InterPro" id="IPR000994">
    <property type="entry name" value="Pept_M24"/>
</dbReference>